<comment type="similarity">
    <text evidence="1">Belongs to the AfsR/DnrI/RedD regulatory family.</text>
</comment>
<dbReference type="GO" id="GO:0003677">
    <property type="term" value="F:DNA binding"/>
    <property type="evidence" value="ECO:0007669"/>
    <property type="project" value="UniProtKB-UniRule"/>
</dbReference>
<name>A0A7I7YZT6_9MYCO</name>
<sequence length="389" mass="42242">MRFRAVKIGSVHNVGLGFGVLGPLLLSSNGVPIPLGAPKQRAVLAMLLINRNRPVSVDSLIHAVWDDDPVPAARTSIQSYVSTLRRLLRDAVANPYAVLASAPPGYQLNVADADCDLGRFRLERDAGVRAAAAGRFAEAGRRLSAALGEWRGPALDDLRDFPFAGAFATTLLEERVAAHTARAEAEIACGRADSVIGELEALTAQHPYREPLWAQLITAYYVTERQSDALGAYRRLKTALAEGLGIDPGPTVNALHQRILRQEPLGARRPGRTVVTTHKQSVVRSEPLPAIEPVVARLRDRAGRQYRLNGVTTRIGRLDDNDIVLDDDDVSRHHAMVVDTGSGFLITDLRSTNGVEVGGRRIRPSATLTHGDRIRIGSSHFIFEEVRPG</sequence>
<dbReference type="InterPro" id="IPR008984">
    <property type="entry name" value="SMAD_FHA_dom_sf"/>
</dbReference>
<dbReference type="Pfam" id="PF03704">
    <property type="entry name" value="BTAD"/>
    <property type="match status" value="1"/>
</dbReference>
<evidence type="ECO:0000256" key="3">
    <source>
        <dbReference type="ARBA" id="ARBA00023015"/>
    </source>
</evidence>
<gene>
    <name evidence="9" type="primary">embR</name>
    <name evidence="9" type="ORF">MPRM_41080</name>
</gene>
<feature type="domain" description="OmpR/PhoB-type" evidence="8">
    <location>
        <begin position="6"/>
        <end position="110"/>
    </location>
</feature>
<evidence type="ECO:0000313" key="9">
    <source>
        <dbReference type="EMBL" id="BBZ46827.1"/>
    </source>
</evidence>
<dbReference type="InterPro" id="IPR051677">
    <property type="entry name" value="AfsR-DnrI-RedD_regulator"/>
</dbReference>
<evidence type="ECO:0000313" key="10">
    <source>
        <dbReference type="Proteomes" id="UP000467105"/>
    </source>
</evidence>
<dbReference type="SMART" id="SM01043">
    <property type="entry name" value="BTAD"/>
    <property type="match status" value="1"/>
</dbReference>
<keyword evidence="4 6" id="KW-0238">DNA-binding</keyword>
<proteinExistence type="inferred from homology"/>
<dbReference type="InterPro" id="IPR036388">
    <property type="entry name" value="WH-like_DNA-bd_sf"/>
</dbReference>
<reference evidence="9 10" key="1">
    <citation type="journal article" date="2019" name="Emerg. Microbes Infect.">
        <title>Comprehensive subspecies identification of 175 nontuberculous mycobacteria species based on 7547 genomic profiles.</title>
        <authorList>
            <person name="Matsumoto Y."/>
            <person name="Kinjo T."/>
            <person name="Motooka D."/>
            <person name="Nabeya D."/>
            <person name="Jung N."/>
            <person name="Uechi K."/>
            <person name="Horii T."/>
            <person name="Iida T."/>
            <person name="Fujita J."/>
            <person name="Nakamura S."/>
        </authorList>
    </citation>
    <scope>NUCLEOTIDE SEQUENCE [LARGE SCALE GENOMIC DNA]</scope>
    <source>
        <strain evidence="9 10">JCM 14742</strain>
    </source>
</reference>
<dbReference type="PANTHER" id="PTHR35807:SF1">
    <property type="entry name" value="TRANSCRIPTIONAL REGULATOR REDD"/>
    <property type="match status" value="1"/>
</dbReference>
<feature type="DNA-binding region" description="OmpR/PhoB-type" evidence="6">
    <location>
        <begin position="6"/>
        <end position="110"/>
    </location>
</feature>
<evidence type="ECO:0000256" key="1">
    <source>
        <dbReference type="ARBA" id="ARBA00005820"/>
    </source>
</evidence>
<evidence type="ECO:0000256" key="4">
    <source>
        <dbReference type="ARBA" id="ARBA00023125"/>
    </source>
</evidence>
<dbReference type="Proteomes" id="UP000467105">
    <property type="component" value="Chromosome"/>
</dbReference>
<dbReference type="SMART" id="SM00862">
    <property type="entry name" value="Trans_reg_C"/>
    <property type="match status" value="1"/>
</dbReference>
<evidence type="ECO:0000256" key="6">
    <source>
        <dbReference type="PROSITE-ProRule" id="PRU01091"/>
    </source>
</evidence>
<dbReference type="PROSITE" id="PS50006">
    <property type="entry name" value="FHA_DOMAIN"/>
    <property type="match status" value="1"/>
</dbReference>
<dbReference type="SUPFAM" id="SSF48452">
    <property type="entry name" value="TPR-like"/>
    <property type="match status" value="1"/>
</dbReference>
<dbReference type="SMART" id="SM00240">
    <property type="entry name" value="FHA"/>
    <property type="match status" value="1"/>
</dbReference>
<dbReference type="PROSITE" id="PS51755">
    <property type="entry name" value="OMPR_PHOB"/>
    <property type="match status" value="1"/>
</dbReference>
<organism evidence="9 10">
    <name type="scientific">Mycobacterium parmense</name>
    <dbReference type="NCBI Taxonomy" id="185642"/>
    <lineage>
        <taxon>Bacteria</taxon>
        <taxon>Bacillati</taxon>
        <taxon>Actinomycetota</taxon>
        <taxon>Actinomycetes</taxon>
        <taxon>Mycobacteriales</taxon>
        <taxon>Mycobacteriaceae</taxon>
        <taxon>Mycobacterium</taxon>
        <taxon>Mycobacterium simiae complex</taxon>
    </lineage>
</organism>
<dbReference type="InterPro" id="IPR001867">
    <property type="entry name" value="OmpR/PhoB-type_DNA-bd"/>
</dbReference>
<keyword evidence="3" id="KW-0805">Transcription regulation</keyword>
<dbReference type="InterPro" id="IPR000253">
    <property type="entry name" value="FHA_dom"/>
</dbReference>
<keyword evidence="10" id="KW-1185">Reference proteome</keyword>
<dbReference type="GO" id="GO:0006355">
    <property type="term" value="P:regulation of DNA-templated transcription"/>
    <property type="evidence" value="ECO:0007669"/>
    <property type="project" value="InterPro"/>
</dbReference>
<dbReference type="InterPro" id="IPR005158">
    <property type="entry name" value="BTAD"/>
</dbReference>
<dbReference type="SUPFAM" id="SSF46894">
    <property type="entry name" value="C-terminal effector domain of the bipartite response regulators"/>
    <property type="match status" value="1"/>
</dbReference>
<dbReference type="EMBL" id="AP022614">
    <property type="protein sequence ID" value="BBZ46827.1"/>
    <property type="molecule type" value="Genomic_DNA"/>
</dbReference>
<dbReference type="Pfam" id="PF00486">
    <property type="entry name" value="Trans_reg_C"/>
    <property type="match status" value="1"/>
</dbReference>
<dbReference type="Pfam" id="PF00498">
    <property type="entry name" value="FHA"/>
    <property type="match status" value="1"/>
</dbReference>
<dbReference type="SUPFAM" id="SSF49879">
    <property type="entry name" value="SMAD/FHA domain"/>
    <property type="match status" value="1"/>
</dbReference>
<evidence type="ECO:0000259" key="7">
    <source>
        <dbReference type="PROSITE" id="PS50006"/>
    </source>
</evidence>
<dbReference type="GO" id="GO:0000160">
    <property type="term" value="P:phosphorelay signal transduction system"/>
    <property type="evidence" value="ECO:0007669"/>
    <property type="project" value="InterPro"/>
</dbReference>
<dbReference type="InterPro" id="IPR016032">
    <property type="entry name" value="Sig_transdc_resp-reg_C-effctor"/>
</dbReference>
<evidence type="ECO:0000256" key="2">
    <source>
        <dbReference type="ARBA" id="ARBA00022553"/>
    </source>
</evidence>
<protein>
    <submittedName>
        <fullName evidence="9">Transcriptional regulatory protein EmbR</fullName>
    </submittedName>
</protein>
<dbReference type="Gene3D" id="2.60.200.20">
    <property type="match status" value="1"/>
</dbReference>
<dbReference type="FunFam" id="1.25.40.10:FF:000222">
    <property type="entry name" value="SARP family transcriptional regulator"/>
    <property type="match status" value="1"/>
</dbReference>
<evidence type="ECO:0000256" key="5">
    <source>
        <dbReference type="ARBA" id="ARBA00023163"/>
    </source>
</evidence>
<dbReference type="CDD" id="cd15831">
    <property type="entry name" value="BTAD"/>
    <property type="match status" value="1"/>
</dbReference>
<dbReference type="AlphaFoldDB" id="A0A7I7YZT6"/>
<dbReference type="InterPro" id="IPR011990">
    <property type="entry name" value="TPR-like_helical_dom_sf"/>
</dbReference>
<feature type="domain" description="FHA" evidence="7">
    <location>
        <begin position="313"/>
        <end position="362"/>
    </location>
</feature>
<keyword evidence="5" id="KW-0804">Transcription</keyword>
<accession>A0A7I7YZT6</accession>
<keyword evidence="2" id="KW-0597">Phosphoprotein</keyword>
<dbReference type="PANTHER" id="PTHR35807">
    <property type="entry name" value="TRANSCRIPTIONAL REGULATOR REDD-RELATED"/>
    <property type="match status" value="1"/>
</dbReference>
<evidence type="ECO:0000259" key="8">
    <source>
        <dbReference type="PROSITE" id="PS51755"/>
    </source>
</evidence>
<dbReference type="CDD" id="cd00060">
    <property type="entry name" value="FHA"/>
    <property type="match status" value="1"/>
</dbReference>
<dbReference type="Gene3D" id="1.25.40.10">
    <property type="entry name" value="Tetratricopeptide repeat domain"/>
    <property type="match status" value="1"/>
</dbReference>
<dbReference type="Gene3D" id="1.10.10.10">
    <property type="entry name" value="Winged helix-like DNA-binding domain superfamily/Winged helix DNA-binding domain"/>
    <property type="match status" value="1"/>
</dbReference>